<accession>A0ABN9LPE5</accession>
<evidence type="ECO:0000256" key="1">
    <source>
        <dbReference type="SAM" id="MobiDB-lite"/>
    </source>
</evidence>
<gene>
    <name evidence="2" type="ORF">RIMI_LOCUS10276695</name>
</gene>
<evidence type="ECO:0000313" key="2">
    <source>
        <dbReference type="EMBL" id="CAJ0944158.1"/>
    </source>
</evidence>
<sequence>MAVRQLQHMQQLPSRGNSNIFFKHAESTLLAPKHAQVSISYRGGELILPIITEDSLDTPPIATRSPFVPPPPTYRTVPDTGHHQRFLECSFQLEATMPF</sequence>
<evidence type="ECO:0000313" key="3">
    <source>
        <dbReference type="Proteomes" id="UP001176940"/>
    </source>
</evidence>
<keyword evidence="3" id="KW-1185">Reference proteome</keyword>
<reference evidence="2" key="1">
    <citation type="submission" date="2023-07" db="EMBL/GenBank/DDBJ databases">
        <authorList>
            <person name="Stuckert A."/>
        </authorList>
    </citation>
    <scope>NUCLEOTIDE SEQUENCE</scope>
</reference>
<comment type="caution">
    <text evidence="2">The sequence shown here is derived from an EMBL/GenBank/DDBJ whole genome shotgun (WGS) entry which is preliminary data.</text>
</comment>
<organism evidence="2 3">
    <name type="scientific">Ranitomeya imitator</name>
    <name type="common">mimic poison frog</name>
    <dbReference type="NCBI Taxonomy" id="111125"/>
    <lineage>
        <taxon>Eukaryota</taxon>
        <taxon>Metazoa</taxon>
        <taxon>Chordata</taxon>
        <taxon>Craniata</taxon>
        <taxon>Vertebrata</taxon>
        <taxon>Euteleostomi</taxon>
        <taxon>Amphibia</taxon>
        <taxon>Batrachia</taxon>
        <taxon>Anura</taxon>
        <taxon>Neobatrachia</taxon>
        <taxon>Hyloidea</taxon>
        <taxon>Dendrobatidae</taxon>
        <taxon>Dendrobatinae</taxon>
        <taxon>Ranitomeya</taxon>
    </lineage>
</organism>
<name>A0ABN9LPE5_9NEOB</name>
<proteinExistence type="predicted"/>
<dbReference type="EMBL" id="CAUEEQ010022132">
    <property type="protein sequence ID" value="CAJ0944158.1"/>
    <property type="molecule type" value="Genomic_DNA"/>
</dbReference>
<dbReference type="Proteomes" id="UP001176940">
    <property type="component" value="Unassembled WGS sequence"/>
</dbReference>
<feature type="region of interest" description="Disordered" evidence="1">
    <location>
        <begin position="59"/>
        <end position="80"/>
    </location>
</feature>
<protein>
    <submittedName>
        <fullName evidence="2">Uncharacterized protein</fullName>
    </submittedName>
</protein>